<evidence type="ECO:0000313" key="14">
    <source>
        <dbReference type="EMBL" id="MQW69008.1"/>
    </source>
</evidence>
<dbReference type="Pfam" id="PF00528">
    <property type="entry name" value="BPD_transp_1"/>
    <property type="match status" value="1"/>
</dbReference>
<comment type="caution">
    <text evidence="14">The sequence shown here is derived from an EMBL/GenBank/DDBJ whole genome shotgun (WGS) entry which is preliminary data.</text>
</comment>
<evidence type="ECO:0000256" key="4">
    <source>
        <dbReference type="ARBA" id="ARBA00022475"/>
    </source>
</evidence>
<feature type="transmembrane region" description="Helical" evidence="12">
    <location>
        <begin position="77"/>
        <end position="101"/>
    </location>
</feature>
<feature type="transmembrane region" description="Helical" evidence="12">
    <location>
        <begin position="215"/>
        <end position="239"/>
    </location>
</feature>
<evidence type="ECO:0000256" key="10">
    <source>
        <dbReference type="ARBA" id="ARBA00062718"/>
    </source>
</evidence>
<keyword evidence="8 12" id="KW-0472">Membrane</keyword>
<dbReference type="EMBL" id="WISB01000042">
    <property type="protein sequence ID" value="MQW69008.1"/>
    <property type="molecule type" value="Genomic_DNA"/>
</dbReference>
<organism evidence="14">
    <name type="scientific">Sinorhizobium medicae</name>
    <dbReference type="NCBI Taxonomy" id="110321"/>
    <lineage>
        <taxon>Bacteria</taxon>
        <taxon>Pseudomonadati</taxon>
        <taxon>Pseudomonadota</taxon>
        <taxon>Alphaproteobacteria</taxon>
        <taxon>Hyphomicrobiales</taxon>
        <taxon>Rhizobiaceae</taxon>
        <taxon>Sinorhizobium/Ensifer group</taxon>
        <taxon>Sinorhizobium</taxon>
    </lineage>
</organism>
<evidence type="ECO:0000256" key="2">
    <source>
        <dbReference type="ARBA" id="ARBA00010072"/>
    </source>
</evidence>
<name>A0A6G1WGZ5_9HYPH</name>
<accession>A0A6G1WGZ5</accession>
<dbReference type="GO" id="GO:0006865">
    <property type="term" value="P:amino acid transport"/>
    <property type="evidence" value="ECO:0007669"/>
    <property type="project" value="UniProtKB-KW"/>
</dbReference>
<dbReference type="InterPro" id="IPR035906">
    <property type="entry name" value="MetI-like_sf"/>
</dbReference>
<feature type="transmembrane region" description="Helical" evidence="12">
    <location>
        <begin position="259"/>
        <end position="281"/>
    </location>
</feature>
<dbReference type="InterPro" id="IPR010065">
    <property type="entry name" value="AA_ABC_transptr_permease_3TM"/>
</dbReference>
<evidence type="ECO:0000256" key="6">
    <source>
        <dbReference type="ARBA" id="ARBA00022970"/>
    </source>
</evidence>
<sequence>MRSLALEGSMNDLRKPDMDLIDISKLKHARPLHLGRLAAAALLLAAVAYIAYAFAVGTIDWSVVGEYMFSERIMRGALTTVVISVIAMAIGIVIGILTAIARSSRNIVLSSAAMFYAWLFRGAPMILQLLIWYNLALVFPTIGIPGVWEAKTVVVMTPLAATLIALSLNQGAYTSEIIRSGMLAVDIGQYEAAKSIGMTYPDTLRRIILPQAMRVVVPPLGNEFIGLLKVTALASIIGFGELLGTAQDIYYSNAKIMEMLFVATIWYLVIVSVLSIVQMWIEKRFARGFANGGRHG</sequence>
<dbReference type="AlphaFoldDB" id="A0A6G1WGZ5"/>
<evidence type="ECO:0000256" key="9">
    <source>
        <dbReference type="ARBA" id="ARBA00060298"/>
    </source>
</evidence>
<evidence type="ECO:0000256" key="12">
    <source>
        <dbReference type="RuleBase" id="RU363032"/>
    </source>
</evidence>
<keyword evidence="7 12" id="KW-1133">Transmembrane helix</keyword>
<evidence type="ECO:0000256" key="8">
    <source>
        <dbReference type="ARBA" id="ARBA00023136"/>
    </source>
</evidence>
<dbReference type="PROSITE" id="PS50928">
    <property type="entry name" value="ABC_TM1"/>
    <property type="match status" value="1"/>
</dbReference>
<proteinExistence type="inferred from homology"/>
<keyword evidence="5 12" id="KW-0812">Transmembrane</keyword>
<feature type="domain" description="ABC transmembrane type-1" evidence="13">
    <location>
        <begin position="77"/>
        <end position="278"/>
    </location>
</feature>
<dbReference type="InterPro" id="IPR000515">
    <property type="entry name" value="MetI-like"/>
</dbReference>
<evidence type="ECO:0000259" key="13">
    <source>
        <dbReference type="PROSITE" id="PS50928"/>
    </source>
</evidence>
<gene>
    <name evidence="14" type="ORF">GHJ91_07400</name>
</gene>
<comment type="similarity">
    <text evidence="2">Belongs to the binding-protein-dependent transport system permease family. HisMQ subfamily.</text>
</comment>
<reference evidence="14" key="1">
    <citation type="journal article" date="2013" name="Genome Biol.">
        <title>Comparative genomics of the core and accessory genomes of 48 Sinorhizobium strains comprising five genospecies.</title>
        <authorList>
            <person name="Sugawara M."/>
            <person name="Epstein B."/>
            <person name="Badgley B.D."/>
            <person name="Unno T."/>
            <person name="Xu L."/>
            <person name="Reese J."/>
            <person name="Gyaneshwar P."/>
            <person name="Denny R."/>
            <person name="Mudge J."/>
            <person name="Bharti A.K."/>
            <person name="Farmer A.D."/>
            <person name="May G.D."/>
            <person name="Woodward J.E."/>
            <person name="Medigue C."/>
            <person name="Vallenet D."/>
            <person name="Lajus A."/>
            <person name="Rouy Z."/>
            <person name="Martinez-Vaz B."/>
            <person name="Tiffin P."/>
            <person name="Young N.D."/>
            <person name="Sadowsky M.J."/>
        </authorList>
    </citation>
    <scope>NUCLEOTIDE SEQUENCE</scope>
    <source>
        <strain evidence="14">M1</strain>
    </source>
</reference>
<dbReference type="PANTHER" id="PTHR30614">
    <property type="entry name" value="MEMBRANE COMPONENT OF AMINO ACID ABC TRANSPORTER"/>
    <property type="match status" value="1"/>
</dbReference>
<dbReference type="GO" id="GO:0022857">
    <property type="term" value="F:transmembrane transporter activity"/>
    <property type="evidence" value="ECO:0007669"/>
    <property type="project" value="InterPro"/>
</dbReference>
<feature type="transmembrane region" description="Helical" evidence="12">
    <location>
        <begin position="113"/>
        <end position="133"/>
    </location>
</feature>
<dbReference type="GO" id="GO:0043190">
    <property type="term" value="C:ATP-binding cassette (ABC) transporter complex"/>
    <property type="evidence" value="ECO:0007669"/>
    <property type="project" value="InterPro"/>
</dbReference>
<comment type="subunit">
    <text evidence="10">The complex is composed of two ATP-binding proteins (GltL), two transmembrane proteins (GltJ and GltK) and a solute-binding protein (GltI).</text>
</comment>
<dbReference type="SUPFAM" id="SSF161098">
    <property type="entry name" value="MetI-like"/>
    <property type="match status" value="1"/>
</dbReference>
<evidence type="ECO:0000256" key="11">
    <source>
        <dbReference type="ARBA" id="ARBA00073645"/>
    </source>
</evidence>
<evidence type="ECO:0000256" key="3">
    <source>
        <dbReference type="ARBA" id="ARBA00022448"/>
    </source>
</evidence>
<dbReference type="NCBIfam" id="TIGR01726">
    <property type="entry name" value="HEQRo_perm_3TM"/>
    <property type="match status" value="1"/>
</dbReference>
<evidence type="ECO:0000256" key="5">
    <source>
        <dbReference type="ARBA" id="ARBA00022692"/>
    </source>
</evidence>
<evidence type="ECO:0000256" key="1">
    <source>
        <dbReference type="ARBA" id="ARBA00004429"/>
    </source>
</evidence>
<dbReference type="Gene3D" id="1.10.3720.10">
    <property type="entry name" value="MetI-like"/>
    <property type="match status" value="1"/>
</dbReference>
<dbReference type="CDD" id="cd06261">
    <property type="entry name" value="TM_PBP2"/>
    <property type="match status" value="1"/>
</dbReference>
<comment type="function">
    <text evidence="9">Part of the ABC transporter complex GltIJKL involved in glutamate and aspartate uptake. Probably responsible for the translocation of the substrate across the membrane.</text>
</comment>
<dbReference type="FunFam" id="1.10.3720.10:FF:000006">
    <property type="entry name" value="Glutamate/aspartate ABC transporter, permease protein GltK"/>
    <property type="match status" value="1"/>
</dbReference>
<feature type="transmembrane region" description="Helical" evidence="12">
    <location>
        <begin position="34"/>
        <end position="57"/>
    </location>
</feature>
<protein>
    <recommendedName>
        <fullName evidence="11">Glutamate/aspartate import permease protein GltK</fullName>
    </recommendedName>
</protein>
<comment type="subcellular location">
    <subcellularLocation>
        <location evidence="1">Cell inner membrane</location>
        <topology evidence="1">Multi-pass membrane protein</topology>
    </subcellularLocation>
    <subcellularLocation>
        <location evidence="12">Cell membrane</location>
        <topology evidence="12">Multi-pass membrane protein</topology>
    </subcellularLocation>
</comment>
<keyword evidence="3 12" id="KW-0813">Transport</keyword>
<dbReference type="InterPro" id="IPR043429">
    <property type="entry name" value="ArtM/GltK/GlnP/TcyL/YhdX-like"/>
</dbReference>
<evidence type="ECO:0000256" key="7">
    <source>
        <dbReference type="ARBA" id="ARBA00022989"/>
    </source>
</evidence>
<keyword evidence="6" id="KW-0029">Amino-acid transport</keyword>
<keyword evidence="4" id="KW-1003">Cell membrane</keyword>
<dbReference type="PANTHER" id="PTHR30614:SF0">
    <property type="entry name" value="L-CYSTINE TRANSPORT SYSTEM PERMEASE PROTEIN TCYL"/>
    <property type="match status" value="1"/>
</dbReference>
<feature type="transmembrane region" description="Helical" evidence="12">
    <location>
        <begin position="153"/>
        <end position="173"/>
    </location>
</feature>